<keyword evidence="4" id="KW-1185">Reference proteome</keyword>
<protein>
    <submittedName>
        <fullName evidence="3">YggT family protein</fullName>
    </submittedName>
</protein>
<dbReference type="PANTHER" id="PTHR33219:SF14">
    <property type="entry name" value="PROTEIN COFACTOR ASSEMBLY OF COMPLEX C SUBUNIT B CCB3, CHLOROPLASTIC-RELATED"/>
    <property type="match status" value="1"/>
</dbReference>
<comment type="similarity">
    <text evidence="1">Belongs to the YggT family.</text>
</comment>
<evidence type="ECO:0000313" key="4">
    <source>
        <dbReference type="Proteomes" id="UP001499951"/>
    </source>
</evidence>
<proteinExistence type="inferred from homology"/>
<keyword evidence="2" id="KW-1133">Transmembrane helix</keyword>
<organism evidence="3 4">
    <name type="scientific">Rhizomicrobium electricum</name>
    <dbReference type="NCBI Taxonomy" id="480070"/>
    <lineage>
        <taxon>Bacteria</taxon>
        <taxon>Pseudomonadati</taxon>
        <taxon>Pseudomonadota</taxon>
        <taxon>Alphaproteobacteria</taxon>
        <taxon>Micropepsales</taxon>
        <taxon>Micropepsaceae</taxon>
        <taxon>Rhizomicrobium</taxon>
    </lineage>
</organism>
<name>A0ABN1F3J3_9PROT</name>
<dbReference type="RefSeq" id="WP_208393860.1">
    <property type="nucleotide sequence ID" value="NZ_BAAADD010000009.1"/>
</dbReference>
<evidence type="ECO:0000313" key="3">
    <source>
        <dbReference type="EMBL" id="GAA0581106.1"/>
    </source>
</evidence>
<keyword evidence="2" id="KW-0472">Membrane</keyword>
<keyword evidence="2" id="KW-0812">Transmembrane</keyword>
<reference evidence="3 4" key="1">
    <citation type="journal article" date="2019" name="Int. J. Syst. Evol. Microbiol.">
        <title>The Global Catalogue of Microorganisms (GCM) 10K type strain sequencing project: providing services to taxonomists for standard genome sequencing and annotation.</title>
        <authorList>
            <consortium name="The Broad Institute Genomics Platform"/>
            <consortium name="The Broad Institute Genome Sequencing Center for Infectious Disease"/>
            <person name="Wu L."/>
            <person name="Ma J."/>
        </authorList>
    </citation>
    <scope>NUCLEOTIDE SEQUENCE [LARGE SCALE GENOMIC DNA]</scope>
    <source>
        <strain evidence="3 4">JCM 15089</strain>
    </source>
</reference>
<feature type="transmembrane region" description="Helical" evidence="2">
    <location>
        <begin position="9"/>
        <end position="34"/>
    </location>
</feature>
<accession>A0ABN1F3J3</accession>
<evidence type="ECO:0000256" key="1">
    <source>
        <dbReference type="ARBA" id="ARBA00010894"/>
    </source>
</evidence>
<dbReference type="EMBL" id="BAAADD010000009">
    <property type="protein sequence ID" value="GAA0581106.1"/>
    <property type="molecule type" value="Genomic_DNA"/>
</dbReference>
<dbReference type="Pfam" id="PF02325">
    <property type="entry name" value="CCB3_YggT"/>
    <property type="match status" value="1"/>
</dbReference>
<comment type="caution">
    <text evidence="3">The sequence shown here is derived from an EMBL/GenBank/DDBJ whole genome shotgun (WGS) entry which is preliminary data.</text>
</comment>
<evidence type="ECO:0000256" key="2">
    <source>
        <dbReference type="SAM" id="Phobius"/>
    </source>
</evidence>
<dbReference type="PANTHER" id="PTHR33219">
    <property type="entry name" value="YLMG HOMOLOG PROTEIN 2, CHLOROPLASTIC"/>
    <property type="match status" value="1"/>
</dbReference>
<dbReference type="Proteomes" id="UP001499951">
    <property type="component" value="Unassembled WGS sequence"/>
</dbReference>
<dbReference type="InterPro" id="IPR003425">
    <property type="entry name" value="CCB3/YggT"/>
</dbReference>
<feature type="transmembrane region" description="Helical" evidence="2">
    <location>
        <begin position="76"/>
        <end position="97"/>
    </location>
</feature>
<sequence>MFYPPINPVIWLIVTLLDIYSWIVLAAVIMSWLLAFNVVNYHNNIVRSVVRFLDVLTEPVFRQVRRFLPTLGGLDLSPIVVFIAIIFLQKLVVWLYFRFPF</sequence>
<gene>
    <name evidence="3" type="ORF">GCM10008942_32450</name>
</gene>